<name>A0A160VH96_9ZZZZ</name>
<dbReference type="Gene3D" id="2.60.40.4070">
    <property type="match status" value="1"/>
</dbReference>
<dbReference type="Gene3D" id="1.10.1330.10">
    <property type="entry name" value="Dockerin domain"/>
    <property type="match status" value="1"/>
</dbReference>
<dbReference type="InterPro" id="IPR018247">
    <property type="entry name" value="EF_Hand_1_Ca_BS"/>
</dbReference>
<dbReference type="Gene3D" id="2.160.20.10">
    <property type="entry name" value="Single-stranded right-handed beta-helix, Pectin lyase-like"/>
    <property type="match status" value="2"/>
</dbReference>
<evidence type="ECO:0000313" key="5">
    <source>
        <dbReference type="EMBL" id="CUV08384.1"/>
    </source>
</evidence>
<proteinExistence type="predicted"/>
<dbReference type="Gene3D" id="2.60.120.200">
    <property type="match status" value="1"/>
</dbReference>
<reference evidence="5" key="1">
    <citation type="submission" date="2015-10" db="EMBL/GenBank/DDBJ databases">
        <authorList>
            <person name="Gilbert D.G."/>
        </authorList>
    </citation>
    <scope>NUCLEOTIDE SEQUENCE</scope>
</reference>
<dbReference type="GO" id="GO:0000272">
    <property type="term" value="P:polysaccharide catabolic process"/>
    <property type="evidence" value="ECO:0007669"/>
    <property type="project" value="InterPro"/>
</dbReference>
<keyword evidence="2" id="KW-0732">Signal</keyword>
<dbReference type="PROSITE" id="PS00018">
    <property type="entry name" value="EF_HAND_1"/>
    <property type="match status" value="2"/>
</dbReference>
<protein>
    <recommendedName>
        <fullName evidence="1">Probable pectate lyase C</fullName>
    </recommendedName>
</protein>
<gene>
    <name evidence="5" type="ORF">MGWOODY_Mmi2535</name>
</gene>
<evidence type="ECO:0000259" key="4">
    <source>
        <dbReference type="SMART" id="SM00560"/>
    </source>
</evidence>
<evidence type="ECO:0000256" key="1">
    <source>
        <dbReference type="ARBA" id="ARBA00016512"/>
    </source>
</evidence>
<dbReference type="InterPro" id="IPR013320">
    <property type="entry name" value="ConA-like_dom_sf"/>
</dbReference>
<evidence type="ECO:0000256" key="3">
    <source>
        <dbReference type="ARBA" id="ARBA00023157"/>
    </source>
</evidence>
<dbReference type="SUPFAM" id="SSF49899">
    <property type="entry name" value="Concanavalin A-like lectins/glucanases"/>
    <property type="match status" value="1"/>
</dbReference>
<dbReference type="SMART" id="SM00560">
    <property type="entry name" value="LamGL"/>
    <property type="match status" value="1"/>
</dbReference>
<feature type="domain" description="LamG-like jellyroll fold" evidence="4">
    <location>
        <begin position="81"/>
        <end position="214"/>
    </location>
</feature>
<keyword evidence="3" id="KW-1015">Disulfide bond</keyword>
<dbReference type="SUPFAM" id="SSF51126">
    <property type="entry name" value="Pectin lyase-like"/>
    <property type="match status" value="1"/>
</dbReference>
<dbReference type="InterPro" id="IPR006558">
    <property type="entry name" value="LamG-like"/>
</dbReference>
<dbReference type="InterPro" id="IPR026444">
    <property type="entry name" value="Secre_tail"/>
</dbReference>
<sequence length="1445" mass="161486">MKKTLILLPLLLIVSIANGVDLIVDQSALSQYGTDNYLLFDGFGDDPSHSVTGTDEVHLWNGEEEPPDNAPTDWINYTQEALVYMDAYVADGATAHHREIMGNGFPGVGGNSSQRPPSISIHYGNQIRYGFGFGVGTQGAREIVEGTDIQEEIWQHIAVTFDGENLKLYVNGELVQSDNHAGETPVAVPVKMLGSSFRGKMDEVRMWNVARTQEQIQAAMNDTLSLDNRDGLVSYFTMDLNEDWKLIDKSGTVDPIGIFPGDVHNDFDNNEILQEYYSDDCPNGPDGSTNCPYPTIRSAMDDAQSGDRIYIKGGRYNELFNKYRFNGFDWPTGSVPAPTITFEGYPGEDVRIDGTVPINAEWEYHENGIWKAVLDMDAISKQIMRPVDTLYSVFVNDRYMIPALPFNIKNPTDPTTGNPRNPEPNTIWENIGKNPFLYSPDSSDAWPYLDSPAYPNGIEYYLPGEYANLDTVEEWSFDASTSTLYLYPGGNFNFSSPNVRVRVRVININFLDSDNLEFRNIHFFAGAQIFSNCNYRTMEDCRFSFGAFFGGESSIGSGSSNGYSDHMTIRNCIFEYSNGRSPFWGVGHQSTVENVLVRYNDWFHGSANYVGGDHAGPAYYRYLTIENSTNAGLWPGRGGLVEYSRFENLYDGVDGSGIQRNGATVEYGTTRYSWIINMPGLNGMRFNSACGGTEGDVHHVVAIGASRGMKLKGDYHEVYHVTTYDNRRNDISLGWGKYCGPDRAGATEPGNVNSRILNSIAESSLDCSSPDCKPTEGLTEADSLIEDISNYETFAASGIWYGRFLRRCVDNWCSYFPAPQIELANPWYGWHAESEETLLEEFGEVPWDDQRQSYDFRPRKGSNLIDAGVIVPGINDGLDSRDNAPSHGLWLDERPDQPWLGVYNPVGADFNHPPTYPGQNRRFVGAAPDIGAYEYGDSVYWIPGYRYSYPSVPIPNDNAVDVPIDYSVVWNYPYKKDYTGTTATVTLSGPGVNRAETFRYPNNVLFQTFQPGGTYTWSVTVDGISGGNWTFTIADKMYPTNDRSIDTVAVDSALIPFIHIDEWHGEPVLKVKKNNMAFLRFDIPTSLNYRCTIHLNLVPENVSLAEDGGIILYAFDSDWGERLTDENNIGIIDHSLLTPLDTLYALEPETPVSFDLTDNINSACRNHSFALGVLDSTDNVSFYSKEKEYEQRANNYAPRMNVWPSLSFQECIYTVLPSVYPGDTDNNGVVNEFDILPLATYFYKTGPQRCTAGYGWLPSPFDSLWVLNSAATYADANGDGIIDESDLFGIALNWGKSHGDGSNNFVIDPGDSTLVTFHKPALEQLYQALSGDGEPVRKMRSLLERILGMVNMPDKFSLYQNYPNPFNPITTIRYDLPEQSHVNIVIYDMLGREVTQLVNATLEAGYRSIQWNSTNSFGTPVSAGVYIYRINAGKFMQARKMVLLK</sequence>
<accession>A0A160VH96</accession>
<dbReference type="Pfam" id="PF13860">
    <property type="entry name" value="FlgD_ig"/>
    <property type="match status" value="1"/>
</dbReference>
<dbReference type="NCBIfam" id="TIGR04183">
    <property type="entry name" value="Por_Secre_tail"/>
    <property type="match status" value="1"/>
</dbReference>
<dbReference type="InterPro" id="IPR011050">
    <property type="entry name" value="Pectin_lyase_fold/virulence"/>
</dbReference>
<dbReference type="EMBL" id="FAXC01000053">
    <property type="protein sequence ID" value="CUV08384.1"/>
    <property type="molecule type" value="Genomic_DNA"/>
</dbReference>
<dbReference type="InterPro" id="IPR036439">
    <property type="entry name" value="Dockerin_dom_sf"/>
</dbReference>
<dbReference type="InterPro" id="IPR025965">
    <property type="entry name" value="FlgD/Vpr_Ig-like"/>
</dbReference>
<organism evidence="5">
    <name type="scientific">hydrothermal vent metagenome</name>
    <dbReference type="NCBI Taxonomy" id="652676"/>
    <lineage>
        <taxon>unclassified sequences</taxon>
        <taxon>metagenomes</taxon>
        <taxon>ecological metagenomes</taxon>
    </lineage>
</organism>
<dbReference type="Pfam" id="PF13385">
    <property type="entry name" value="Laminin_G_3"/>
    <property type="match status" value="1"/>
</dbReference>
<dbReference type="InterPro" id="IPR012334">
    <property type="entry name" value="Pectin_lyas_fold"/>
</dbReference>
<evidence type="ECO:0000256" key="2">
    <source>
        <dbReference type="ARBA" id="ARBA00022729"/>
    </source>
</evidence>